<keyword evidence="2" id="KW-0378">Hydrolase</keyword>
<dbReference type="Gene3D" id="3.40.710.10">
    <property type="entry name" value="DD-peptidase/beta-lactamase superfamily"/>
    <property type="match status" value="1"/>
</dbReference>
<protein>
    <submittedName>
        <fullName evidence="2">Serine-type d-ala-d-ala carboxypeptidase</fullName>
    </submittedName>
</protein>
<organism evidence="2 3">
    <name type="scientific">Chrysochromulina tobinii</name>
    <dbReference type="NCBI Taxonomy" id="1460289"/>
    <lineage>
        <taxon>Eukaryota</taxon>
        <taxon>Haptista</taxon>
        <taxon>Haptophyta</taxon>
        <taxon>Prymnesiophyceae</taxon>
        <taxon>Prymnesiales</taxon>
        <taxon>Chrysochromulinaceae</taxon>
        <taxon>Chrysochromulina</taxon>
    </lineage>
</organism>
<evidence type="ECO:0000313" key="2">
    <source>
        <dbReference type="EMBL" id="KOO27416.1"/>
    </source>
</evidence>
<reference evidence="3" key="1">
    <citation type="journal article" date="2015" name="PLoS Genet.">
        <title>Genome Sequence and Transcriptome Analyses of Chrysochromulina tobin: Metabolic Tools for Enhanced Algal Fitness in the Prominent Order Prymnesiales (Haptophyceae).</title>
        <authorList>
            <person name="Hovde B.T."/>
            <person name="Deodato C.R."/>
            <person name="Hunsperger H.M."/>
            <person name="Ryken S.A."/>
            <person name="Yost W."/>
            <person name="Jha R.K."/>
            <person name="Patterson J."/>
            <person name="Monnat R.J. Jr."/>
            <person name="Barlow S.B."/>
            <person name="Starkenburg S.R."/>
            <person name="Cattolico R.A."/>
        </authorList>
    </citation>
    <scope>NUCLEOTIDE SEQUENCE</scope>
    <source>
        <strain evidence="3">CCMP291</strain>
    </source>
</reference>
<dbReference type="OrthoDB" id="406712at2759"/>
<dbReference type="AlphaFoldDB" id="A0A0M0JLF5"/>
<accession>A0A0M0JLF5</accession>
<dbReference type="InterPro" id="IPR001466">
    <property type="entry name" value="Beta-lactam-related"/>
</dbReference>
<sequence length="347" mass="37407">MITGTAVLRLVDAGKIALEDQVPPLIDPLLAKMKDKDPTQTFGSMSEIWGDDVHKITVKDLLHMYSGLPDYDTASPGDHPVDTFRSDSYAHPDKSFTPVQLISLPWVATGKLLFPPGTCDQKHYFNCYSSTNYVMLGLLLACQAGADDWKDYDQFAALGDFAKTLASLTFAVSGPPNAWTPVKGYDMTHYNNESGKFPGIDVSAVAGVFGGWTAADATMNALDAANLVKGIYGPPFELVSKPLVDEMYALSNVTGYGMATFNLTRLTPHDVAYGHLGATYGYQSVAVYVPSMDLGISIATNIELDSQPQPADVFCSVYNTAKAVLLGSKIPTCTFKPSYWSGGCDCK</sequence>
<dbReference type="InterPro" id="IPR050491">
    <property type="entry name" value="AmpC-like"/>
</dbReference>
<dbReference type="Pfam" id="PF00144">
    <property type="entry name" value="Beta-lactamase"/>
    <property type="match status" value="1"/>
</dbReference>
<name>A0A0M0JLF5_9EUKA</name>
<dbReference type="GO" id="GO:0004180">
    <property type="term" value="F:carboxypeptidase activity"/>
    <property type="evidence" value="ECO:0007669"/>
    <property type="project" value="UniProtKB-KW"/>
</dbReference>
<evidence type="ECO:0000259" key="1">
    <source>
        <dbReference type="Pfam" id="PF00144"/>
    </source>
</evidence>
<dbReference type="EMBL" id="JWZX01002717">
    <property type="protein sequence ID" value="KOO27416.1"/>
    <property type="molecule type" value="Genomic_DNA"/>
</dbReference>
<dbReference type="SUPFAM" id="SSF56601">
    <property type="entry name" value="beta-lactamase/transpeptidase-like"/>
    <property type="match status" value="1"/>
</dbReference>
<comment type="caution">
    <text evidence="2">The sequence shown here is derived from an EMBL/GenBank/DDBJ whole genome shotgun (WGS) entry which is preliminary data.</text>
</comment>
<evidence type="ECO:0000313" key="3">
    <source>
        <dbReference type="Proteomes" id="UP000037460"/>
    </source>
</evidence>
<dbReference type="PANTHER" id="PTHR46825">
    <property type="entry name" value="D-ALANYL-D-ALANINE-CARBOXYPEPTIDASE/ENDOPEPTIDASE AMPH"/>
    <property type="match status" value="1"/>
</dbReference>
<keyword evidence="2" id="KW-0645">Protease</keyword>
<dbReference type="InterPro" id="IPR012338">
    <property type="entry name" value="Beta-lactam/transpept-like"/>
</dbReference>
<keyword evidence="3" id="KW-1185">Reference proteome</keyword>
<keyword evidence="2" id="KW-0121">Carboxypeptidase</keyword>
<gene>
    <name evidence="2" type="ORF">Ctob_012069</name>
</gene>
<dbReference type="Proteomes" id="UP000037460">
    <property type="component" value="Unassembled WGS sequence"/>
</dbReference>
<feature type="domain" description="Beta-lactamase-related" evidence="1">
    <location>
        <begin position="2"/>
        <end position="304"/>
    </location>
</feature>
<proteinExistence type="predicted"/>
<dbReference type="PANTHER" id="PTHR46825:SF7">
    <property type="entry name" value="D-ALANYL-D-ALANINE CARBOXYPEPTIDASE"/>
    <property type="match status" value="1"/>
</dbReference>